<keyword evidence="5" id="KW-1185">Reference proteome</keyword>
<feature type="domain" description="Exoribonuclease phosphorolytic" evidence="3">
    <location>
        <begin position="154"/>
        <end position="219"/>
    </location>
</feature>
<dbReference type="SUPFAM" id="SSF55666">
    <property type="entry name" value="Ribonuclease PH domain 2-like"/>
    <property type="match status" value="1"/>
</dbReference>
<dbReference type="Pfam" id="PF01138">
    <property type="entry name" value="RNase_PH"/>
    <property type="match status" value="1"/>
</dbReference>
<accession>A0AAG5DI28</accession>
<dbReference type="GO" id="GO:0071028">
    <property type="term" value="P:nuclear mRNA surveillance"/>
    <property type="evidence" value="ECO:0007669"/>
    <property type="project" value="TreeGrafter"/>
</dbReference>
<dbReference type="CDD" id="cd11370">
    <property type="entry name" value="RNase_PH_RRP41"/>
    <property type="match status" value="1"/>
</dbReference>
<dbReference type="Pfam" id="PF03725">
    <property type="entry name" value="RNase_PH_C"/>
    <property type="match status" value="1"/>
</dbReference>
<dbReference type="GO" id="GO:0034475">
    <property type="term" value="P:U4 snRNA 3'-end processing"/>
    <property type="evidence" value="ECO:0007669"/>
    <property type="project" value="TreeGrafter"/>
</dbReference>
<protein>
    <submittedName>
        <fullName evidence="4">Uncharacterized protein</fullName>
    </submittedName>
</protein>
<dbReference type="InterPro" id="IPR027408">
    <property type="entry name" value="PNPase/RNase_PH_dom_sf"/>
</dbReference>
<evidence type="ECO:0000259" key="3">
    <source>
        <dbReference type="Pfam" id="PF03725"/>
    </source>
</evidence>
<dbReference type="GO" id="GO:0000176">
    <property type="term" value="C:nuclear exosome (RNase complex)"/>
    <property type="evidence" value="ECO:0007669"/>
    <property type="project" value="TreeGrafter"/>
</dbReference>
<dbReference type="GO" id="GO:0016075">
    <property type="term" value="P:rRNA catabolic process"/>
    <property type="evidence" value="ECO:0007669"/>
    <property type="project" value="TreeGrafter"/>
</dbReference>
<dbReference type="SUPFAM" id="SSF54211">
    <property type="entry name" value="Ribosomal protein S5 domain 2-like"/>
    <property type="match status" value="1"/>
</dbReference>
<name>A0AAG5DI28_ANOAO</name>
<evidence type="ECO:0000313" key="4">
    <source>
        <dbReference type="EnsemblMetazoa" id="ENSAATROPP010363"/>
    </source>
</evidence>
<reference evidence="4" key="1">
    <citation type="submission" date="2024-04" db="UniProtKB">
        <authorList>
            <consortium name="EnsemblMetazoa"/>
        </authorList>
    </citation>
    <scope>IDENTIFICATION</scope>
    <source>
        <strain evidence="4">EBRO</strain>
    </source>
</reference>
<dbReference type="GO" id="GO:0005730">
    <property type="term" value="C:nucleolus"/>
    <property type="evidence" value="ECO:0007669"/>
    <property type="project" value="TreeGrafter"/>
</dbReference>
<dbReference type="PANTHER" id="PTHR11953:SF0">
    <property type="entry name" value="EXOSOME COMPLEX COMPONENT RRP41"/>
    <property type="match status" value="1"/>
</dbReference>
<feature type="domain" description="Exoribonuclease phosphorolytic" evidence="2">
    <location>
        <begin position="21"/>
        <end position="149"/>
    </location>
</feature>
<dbReference type="AlphaFoldDB" id="A0AAG5DI28"/>
<proteinExistence type="inferred from homology"/>
<evidence type="ECO:0000256" key="1">
    <source>
        <dbReference type="ARBA" id="ARBA00006678"/>
    </source>
</evidence>
<dbReference type="InterPro" id="IPR001247">
    <property type="entry name" value="ExoRNase_PH_dom1"/>
</dbReference>
<dbReference type="Proteomes" id="UP000075880">
    <property type="component" value="Unassembled WGS sequence"/>
</dbReference>
<dbReference type="GO" id="GO:0071051">
    <property type="term" value="P:poly(A)-dependent snoRNA 3'-end processing"/>
    <property type="evidence" value="ECO:0007669"/>
    <property type="project" value="TreeGrafter"/>
</dbReference>
<dbReference type="InterPro" id="IPR050080">
    <property type="entry name" value="RNase_PH"/>
</dbReference>
<organism evidence="4 5">
    <name type="scientific">Anopheles atroparvus</name>
    <name type="common">European mosquito</name>
    <dbReference type="NCBI Taxonomy" id="41427"/>
    <lineage>
        <taxon>Eukaryota</taxon>
        <taxon>Metazoa</taxon>
        <taxon>Ecdysozoa</taxon>
        <taxon>Arthropoda</taxon>
        <taxon>Hexapoda</taxon>
        <taxon>Insecta</taxon>
        <taxon>Pterygota</taxon>
        <taxon>Neoptera</taxon>
        <taxon>Endopterygota</taxon>
        <taxon>Diptera</taxon>
        <taxon>Nematocera</taxon>
        <taxon>Culicoidea</taxon>
        <taxon>Culicidae</taxon>
        <taxon>Anophelinae</taxon>
        <taxon>Anopheles</taxon>
    </lineage>
</organism>
<dbReference type="GO" id="GO:0003723">
    <property type="term" value="F:RNA binding"/>
    <property type="evidence" value="ECO:0007669"/>
    <property type="project" value="TreeGrafter"/>
</dbReference>
<comment type="similarity">
    <text evidence="1">Belongs to the RNase PH family.</text>
</comment>
<dbReference type="InterPro" id="IPR020568">
    <property type="entry name" value="Ribosomal_Su5_D2-typ_SF"/>
</dbReference>
<dbReference type="FunFam" id="3.30.230.70:FF:000028">
    <property type="entry name" value="exosome complex component RRP41"/>
    <property type="match status" value="1"/>
</dbReference>
<sequence length="249" mass="27077">MSNMELLSDQGLRLDGRRANELRHIQCKLGVFSQPDGSAYVEQGNTKVLAAVYGPHQASSKKSNHDEVIVNCQYSMATFSTGERKKRPRGDRKSQEMTIHLKQALSASIKTELYPRSQIDVYIEVLQADGGNYCASVNAATLALIDAGICLKEYVCACTASLANGNVPLMDVSHLEETSGGPTLTVASLPSSGKIAFMEMSQRFHLDHLPKVLDTALKGCREVQNVIDRAVREHVTQLGQAGGWGSVNK</sequence>
<dbReference type="EnsemblMetazoa" id="ENSAATROPT011459">
    <property type="protein sequence ID" value="ENSAATROPP010363"/>
    <property type="gene ID" value="ENSAATROPG009338"/>
</dbReference>
<dbReference type="GO" id="GO:0000177">
    <property type="term" value="C:cytoplasmic exosome (RNase complex)"/>
    <property type="evidence" value="ECO:0007669"/>
    <property type="project" value="TreeGrafter"/>
</dbReference>
<dbReference type="InterPro" id="IPR036345">
    <property type="entry name" value="ExoRNase_PH_dom2_sf"/>
</dbReference>
<dbReference type="InterPro" id="IPR015847">
    <property type="entry name" value="ExoRNase_PH_dom2"/>
</dbReference>
<evidence type="ECO:0000313" key="5">
    <source>
        <dbReference type="Proteomes" id="UP000075880"/>
    </source>
</evidence>
<dbReference type="PANTHER" id="PTHR11953">
    <property type="entry name" value="EXOSOME COMPLEX COMPONENT"/>
    <property type="match status" value="1"/>
</dbReference>
<dbReference type="Gene3D" id="3.30.230.70">
    <property type="entry name" value="GHMP Kinase, N-terminal domain"/>
    <property type="match status" value="1"/>
</dbReference>
<evidence type="ECO:0000259" key="2">
    <source>
        <dbReference type="Pfam" id="PF01138"/>
    </source>
</evidence>